<feature type="transmembrane region" description="Helical" evidence="6">
    <location>
        <begin position="72"/>
        <end position="90"/>
    </location>
</feature>
<keyword evidence="4 6" id="KW-1133">Transmembrane helix</keyword>
<keyword evidence="2" id="KW-1003">Cell membrane</keyword>
<feature type="transmembrane region" description="Helical" evidence="6">
    <location>
        <begin position="142"/>
        <end position="163"/>
    </location>
</feature>
<dbReference type="InterPro" id="IPR003740">
    <property type="entry name" value="YitT"/>
</dbReference>
<protein>
    <submittedName>
        <fullName evidence="7">YitT family protein</fullName>
    </submittedName>
</protein>
<reference evidence="7" key="1">
    <citation type="submission" date="2022-06" db="EMBL/GenBank/DDBJ databases">
        <title>Aquibacillus sp. a new bacterium isolated from soil saline samples.</title>
        <authorList>
            <person name="Galisteo C."/>
            <person name="De La Haba R."/>
            <person name="Sanchez-Porro C."/>
            <person name="Ventosa A."/>
        </authorList>
    </citation>
    <scope>NUCLEOTIDE SEQUENCE</scope>
    <source>
        <strain evidence="7">JCM 12387</strain>
    </source>
</reference>
<feature type="transmembrane region" description="Helical" evidence="6">
    <location>
        <begin position="102"/>
        <end position="121"/>
    </location>
</feature>
<evidence type="ECO:0000256" key="4">
    <source>
        <dbReference type="ARBA" id="ARBA00022989"/>
    </source>
</evidence>
<dbReference type="PANTHER" id="PTHR33545:SF5">
    <property type="entry name" value="UPF0750 MEMBRANE PROTEIN YITT"/>
    <property type="match status" value="1"/>
</dbReference>
<dbReference type="Proteomes" id="UP001145072">
    <property type="component" value="Unassembled WGS sequence"/>
</dbReference>
<evidence type="ECO:0000256" key="5">
    <source>
        <dbReference type="ARBA" id="ARBA00023136"/>
    </source>
</evidence>
<evidence type="ECO:0000256" key="6">
    <source>
        <dbReference type="SAM" id="Phobius"/>
    </source>
</evidence>
<comment type="caution">
    <text evidence="7">The sequence shown here is derived from an EMBL/GenBank/DDBJ whole genome shotgun (WGS) entry which is preliminary data.</text>
</comment>
<evidence type="ECO:0000256" key="3">
    <source>
        <dbReference type="ARBA" id="ARBA00022692"/>
    </source>
</evidence>
<keyword evidence="5 6" id="KW-0472">Membrane</keyword>
<feature type="transmembrane region" description="Helical" evidence="6">
    <location>
        <begin position="7"/>
        <end position="26"/>
    </location>
</feature>
<dbReference type="EMBL" id="JAMQJZ010000004">
    <property type="protein sequence ID" value="MDC3420207.1"/>
    <property type="molecule type" value="Genomic_DNA"/>
</dbReference>
<keyword evidence="3 6" id="KW-0812">Transmembrane</keyword>
<organism evidence="7 8">
    <name type="scientific">Aquibacillus koreensis</name>
    <dbReference type="NCBI Taxonomy" id="279446"/>
    <lineage>
        <taxon>Bacteria</taxon>
        <taxon>Bacillati</taxon>
        <taxon>Bacillota</taxon>
        <taxon>Bacilli</taxon>
        <taxon>Bacillales</taxon>
        <taxon>Bacillaceae</taxon>
        <taxon>Aquibacillus</taxon>
    </lineage>
</organism>
<proteinExistence type="predicted"/>
<dbReference type="InterPro" id="IPR051461">
    <property type="entry name" value="UPF0750_membrane"/>
</dbReference>
<sequence length="199" mass="21725">MYFLKKGLAIVIGSILLAIGVNYFFVPYHVLDGGMIGIGLIAKYIWGMKIGLTIILLSIPIFVIAWFKYRTYFYNSLHGLLVSSFFIDLFRTIRSAPIQLDAPFSSIIGGIFVGLGIGIMLRVKTSTGGTDLIAQFISDLSGINVGIIIFLIDSIVILVGGLLISMNTLLLSIVAILVVGITTSIYTWKPAKHDVDQIH</sequence>
<keyword evidence="8" id="KW-1185">Reference proteome</keyword>
<name>A0A9X3WHT9_9BACI</name>
<evidence type="ECO:0000313" key="8">
    <source>
        <dbReference type="Proteomes" id="UP001145072"/>
    </source>
</evidence>
<evidence type="ECO:0000256" key="2">
    <source>
        <dbReference type="ARBA" id="ARBA00022475"/>
    </source>
</evidence>
<accession>A0A9X3WHT9</accession>
<dbReference type="Pfam" id="PF02588">
    <property type="entry name" value="YitT_membrane"/>
    <property type="match status" value="1"/>
</dbReference>
<dbReference type="PANTHER" id="PTHR33545">
    <property type="entry name" value="UPF0750 MEMBRANE PROTEIN YITT-RELATED"/>
    <property type="match status" value="1"/>
</dbReference>
<evidence type="ECO:0000313" key="7">
    <source>
        <dbReference type="EMBL" id="MDC3420207.1"/>
    </source>
</evidence>
<dbReference type="AlphaFoldDB" id="A0A9X3WHT9"/>
<dbReference type="RefSeq" id="WP_259868703.1">
    <property type="nucleotide sequence ID" value="NZ_JAMQJZ010000004.1"/>
</dbReference>
<comment type="subcellular location">
    <subcellularLocation>
        <location evidence="1">Cell membrane</location>
        <topology evidence="1">Multi-pass membrane protein</topology>
    </subcellularLocation>
</comment>
<evidence type="ECO:0000256" key="1">
    <source>
        <dbReference type="ARBA" id="ARBA00004651"/>
    </source>
</evidence>
<feature type="transmembrane region" description="Helical" evidence="6">
    <location>
        <begin position="46"/>
        <end position="67"/>
    </location>
</feature>
<gene>
    <name evidence="7" type="ORF">NC661_07465</name>
</gene>
<dbReference type="GO" id="GO:0005886">
    <property type="term" value="C:plasma membrane"/>
    <property type="evidence" value="ECO:0007669"/>
    <property type="project" value="UniProtKB-SubCell"/>
</dbReference>
<feature type="transmembrane region" description="Helical" evidence="6">
    <location>
        <begin position="169"/>
        <end position="188"/>
    </location>
</feature>